<keyword evidence="1 3" id="KW-0378">Hydrolase</keyword>
<evidence type="ECO:0000256" key="1">
    <source>
        <dbReference type="ARBA" id="ARBA00022801"/>
    </source>
</evidence>
<dbReference type="SUPFAM" id="SSF53474">
    <property type="entry name" value="alpha/beta-Hydrolases"/>
    <property type="match status" value="1"/>
</dbReference>
<organism evidence="3">
    <name type="scientific">Leptolyngbya sp. NK1-12</name>
    <dbReference type="NCBI Taxonomy" id="2547451"/>
    <lineage>
        <taxon>Bacteria</taxon>
        <taxon>Bacillati</taxon>
        <taxon>Cyanobacteriota</taxon>
        <taxon>Cyanophyceae</taxon>
        <taxon>Leptolyngbyales</taxon>
        <taxon>Leptolyngbyaceae</taxon>
        <taxon>Leptolyngbya group</taxon>
        <taxon>Leptolyngbya</taxon>
    </lineage>
</organism>
<dbReference type="PANTHER" id="PTHR43798">
    <property type="entry name" value="MONOACYLGLYCEROL LIPASE"/>
    <property type="match status" value="1"/>
</dbReference>
<dbReference type="EMBL" id="CP053586">
    <property type="protein sequence ID" value="WNZ21457.1"/>
    <property type="molecule type" value="Genomic_DNA"/>
</dbReference>
<name>A0AA96W824_9CYAN</name>
<evidence type="ECO:0000313" key="3">
    <source>
        <dbReference type="EMBL" id="WNZ21457.1"/>
    </source>
</evidence>
<reference evidence="3" key="1">
    <citation type="submission" date="2020-05" db="EMBL/GenBank/DDBJ databases">
        <authorList>
            <person name="Zhu T."/>
            <person name="Keshari N."/>
            <person name="Lu X."/>
        </authorList>
    </citation>
    <scope>NUCLEOTIDE SEQUENCE</scope>
    <source>
        <strain evidence="3">NK1-12</strain>
    </source>
</reference>
<accession>A0AA96W824</accession>
<dbReference type="InterPro" id="IPR000073">
    <property type="entry name" value="AB_hydrolase_1"/>
</dbReference>
<dbReference type="RefSeq" id="WP_316432695.1">
    <property type="nucleotide sequence ID" value="NZ_CP053586.1"/>
</dbReference>
<evidence type="ECO:0000259" key="2">
    <source>
        <dbReference type="Pfam" id="PF00561"/>
    </source>
</evidence>
<gene>
    <name evidence="3" type="ORF">HJG54_00310</name>
</gene>
<protein>
    <submittedName>
        <fullName evidence="3">Alpha/beta hydrolase</fullName>
    </submittedName>
</protein>
<dbReference type="Gene3D" id="3.40.50.1820">
    <property type="entry name" value="alpha/beta hydrolase"/>
    <property type="match status" value="1"/>
</dbReference>
<dbReference type="InterPro" id="IPR050266">
    <property type="entry name" value="AB_hydrolase_sf"/>
</dbReference>
<dbReference type="GO" id="GO:0016787">
    <property type="term" value="F:hydrolase activity"/>
    <property type="evidence" value="ECO:0007669"/>
    <property type="project" value="UniProtKB-KW"/>
</dbReference>
<sequence length="327" mass="35905">MVKTIDIQGFPHTYELSAPTGSPVVLVFIHGWLLSRAYWQPVIERLSPLYQCLAYDLRGFGESQLDAIKPTNIGTRVETSVAANLAERVTVGASAKSPPSLAWEVETAIAAPTTANYTPAAYAQDLNLLLQQLDIRKVWLIGHSLGGSIALWAADQAPQTIDGVICVNSGGGIYLKEEFERFRTVGKMLVKLRPRWLSYFPLLDLPLARMNVARPLALNWARQRLVDLVAAQPEAALGALLDSTTEAEVHRLPQVVARLQQPVHFIAGANDTMMEPKYVHHLASFHPSFEFCGNNVSEISDCGHLSMVEQPDAVANEIQTVLAKYLG</sequence>
<feature type="domain" description="AB hydrolase-1" evidence="2">
    <location>
        <begin position="25"/>
        <end position="310"/>
    </location>
</feature>
<dbReference type="InterPro" id="IPR029058">
    <property type="entry name" value="AB_hydrolase_fold"/>
</dbReference>
<dbReference type="GO" id="GO:0016020">
    <property type="term" value="C:membrane"/>
    <property type="evidence" value="ECO:0007669"/>
    <property type="project" value="TreeGrafter"/>
</dbReference>
<dbReference type="Pfam" id="PF00561">
    <property type="entry name" value="Abhydrolase_1"/>
    <property type="match status" value="1"/>
</dbReference>
<dbReference type="AlphaFoldDB" id="A0AA96W824"/>
<dbReference type="PANTHER" id="PTHR43798:SF31">
    <property type="entry name" value="AB HYDROLASE SUPERFAMILY PROTEIN YCLE"/>
    <property type="match status" value="1"/>
</dbReference>
<proteinExistence type="predicted"/>